<comment type="caution">
    <text evidence="4">The sequence shown here is derived from an EMBL/GenBank/DDBJ whole genome shotgun (WGS) entry which is preliminary data.</text>
</comment>
<gene>
    <name evidence="4" type="ORF">NM961_23895</name>
</gene>
<dbReference type="InterPro" id="IPR050091">
    <property type="entry name" value="PKS_NRPS_Biosynth_Enz"/>
</dbReference>
<proteinExistence type="predicted"/>
<sequence length="379" mass="38195">AKAALSSQGVLLLNEMSTGGGLFTHLTFGLTKGWWLFEDEAIRIPGSPAVWPATWQRVLQQEGFHGVGFPAEEAHGLGQTIIVAQSDGVVRQGRAAAAAPAAPAKSAAAVPAPAAPAAPAPAGPARVSEQDLQAHVHRHVVGCLASSLRVDPSAIDADESFADYGLDSILGVRTASEISQALGVELTTTSLFDYPTVTKLVGHILRENRTVLLAQLGADAASASAAAAAPAAQPAAVPAVAPAVAAAAPAAAPPSREHREAQLRQTIVKELAAALRVDPAVIDIDEAFVEYGLDSIMGVRLASDINQALGIELTTTSLFDYPSVSKLAQHIAATYAAAAPAASAPAAAPAAPAAPAAAVSHRFSVSAPAAGSGTAPVPP</sequence>
<dbReference type="InterPro" id="IPR036736">
    <property type="entry name" value="ACP-like_sf"/>
</dbReference>
<evidence type="ECO:0000256" key="1">
    <source>
        <dbReference type="ARBA" id="ARBA00022450"/>
    </source>
</evidence>
<feature type="non-terminal residue" evidence="4">
    <location>
        <position position="379"/>
    </location>
</feature>
<dbReference type="PANTHER" id="PTHR43775">
    <property type="entry name" value="FATTY ACID SYNTHASE"/>
    <property type="match status" value="1"/>
</dbReference>
<dbReference type="Pfam" id="PF00550">
    <property type="entry name" value="PP-binding"/>
    <property type="match status" value="2"/>
</dbReference>
<dbReference type="EMBL" id="JANFQO010000077">
    <property type="protein sequence ID" value="MCQ4167756.1"/>
    <property type="molecule type" value="Genomic_DNA"/>
</dbReference>
<feature type="domain" description="Carrier" evidence="3">
    <location>
        <begin position="258"/>
        <end position="335"/>
    </location>
</feature>
<keyword evidence="1" id="KW-0596">Phosphopantetheine</keyword>
<name>A0ABT1QZN9_9GAMM</name>
<keyword evidence="5" id="KW-1185">Reference proteome</keyword>
<accession>A0ABT1QZN9</accession>
<feature type="domain" description="Carrier" evidence="3">
    <location>
        <begin position="130"/>
        <end position="208"/>
    </location>
</feature>
<dbReference type="SMART" id="SM01294">
    <property type="entry name" value="PKS_PP_betabranch"/>
    <property type="match status" value="2"/>
</dbReference>
<reference evidence="4" key="1">
    <citation type="submission" date="2022-07" db="EMBL/GenBank/DDBJ databases">
        <title>Tahibacter sp., a new gammaproteobacterium isolated from the silt sample collected at pig farm.</title>
        <authorList>
            <person name="Chen H."/>
        </authorList>
    </citation>
    <scope>NUCLEOTIDE SEQUENCE</scope>
    <source>
        <strain evidence="4">P2K</strain>
    </source>
</reference>
<dbReference type="InterPro" id="IPR009081">
    <property type="entry name" value="PP-bd_ACP"/>
</dbReference>
<evidence type="ECO:0000256" key="2">
    <source>
        <dbReference type="ARBA" id="ARBA00022553"/>
    </source>
</evidence>
<protein>
    <submittedName>
        <fullName evidence="4">Acyl carrier protein</fullName>
    </submittedName>
</protein>
<dbReference type="SMART" id="SM00823">
    <property type="entry name" value="PKS_PP"/>
    <property type="match status" value="2"/>
</dbReference>
<evidence type="ECO:0000313" key="5">
    <source>
        <dbReference type="Proteomes" id="UP001165498"/>
    </source>
</evidence>
<dbReference type="SUPFAM" id="SSF47336">
    <property type="entry name" value="ACP-like"/>
    <property type="match status" value="2"/>
</dbReference>
<dbReference type="Gene3D" id="1.10.1200.10">
    <property type="entry name" value="ACP-like"/>
    <property type="match status" value="2"/>
</dbReference>
<organism evidence="4 5">
    <name type="scientific">Tahibacter harae</name>
    <dbReference type="NCBI Taxonomy" id="2963937"/>
    <lineage>
        <taxon>Bacteria</taxon>
        <taxon>Pseudomonadati</taxon>
        <taxon>Pseudomonadota</taxon>
        <taxon>Gammaproteobacteria</taxon>
        <taxon>Lysobacterales</taxon>
        <taxon>Rhodanobacteraceae</taxon>
        <taxon>Tahibacter</taxon>
    </lineage>
</organism>
<dbReference type="PROSITE" id="PS00012">
    <property type="entry name" value="PHOSPHOPANTETHEINE"/>
    <property type="match status" value="2"/>
</dbReference>
<dbReference type="PROSITE" id="PS50075">
    <property type="entry name" value="CARRIER"/>
    <property type="match status" value="2"/>
</dbReference>
<dbReference type="InterPro" id="IPR006162">
    <property type="entry name" value="Ppantetheine_attach_site"/>
</dbReference>
<dbReference type="Proteomes" id="UP001165498">
    <property type="component" value="Unassembled WGS sequence"/>
</dbReference>
<dbReference type="PANTHER" id="PTHR43775:SF37">
    <property type="entry name" value="SI:DKEY-61P9.11"/>
    <property type="match status" value="1"/>
</dbReference>
<evidence type="ECO:0000259" key="3">
    <source>
        <dbReference type="PROSITE" id="PS50075"/>
    </source>
</evidence>
<evidence type="ECO:0000313" key="4">
    <source>
        <dbReference type="EMBL" id="MCQ4167756.1"/>
    </source>
</evidence>
<keyword evidence="2" id="KW-0597">Phosphoprotein</keyword>
<dbReference type="InterPro" id="IPR020806">
    <property type="entry name" value="PKS_PP-bd"/>
</dbReference>
<dbReference type="RefSeq" id="WP_255916933.1">
    <property type="nucleotide sequence ID" value="NZ_JANFQO010000077.1"/>
</dbReference>
<feature type="non-terminal residue" evidence="4">
    <location>
        <position position="1"/>
    </location>
</feature>